<accession>A0AC60PNY7</accession>
<protein>
    <submittedName>
        <fullName evidence="1">Uncharacterized protein</fullName>
    </submittedName>
</protein>
<dbReference type="EMBL" id="JABSTQ010010185">
    <property type="protein sequence ID" value="KAG0422757.1"/>
    <property type="molecule type" value="Genomic_DNA"/>
</dbReference>
<comment type="caution">
    <text evidence="1">The sequence shown here is derived from an EMBL/GenBank/DDBJ whole genome shotgun (WGS) entry which is preliminary data.</text>
</comment>
<dbReference type="Proteomes" id="UP000805193">
    <property type="component" value="Unassembled WGS sequence"/>
</dbReference>
<sequence>MKNQADKYIQRPLQGMDGSALQREQLAAQVRERLITDPVLPAPAGVVEATATNLTDCSTPKTSFELPKFFGFEDRQTPESFLERLESFCLITGVTIEDRLCQVVLTTLEKSAKLWWRFAGGFDNWDDFKVSFLAEFAPIDGKRRLKEELKLRMQHPHKNLKQFIYVISEYFDRIGDDVPDIKKVECAVRQMHPQLQDLAAGMELANLKELAKSADVLMKKAWRRLQYKPPPPRTNQVARDVVFEALTATRLESRHPELQSAYLRRTSSQKHRSLEKAL</sequence>
<reference evidence="1 2" key="1">
    <citation type="journal article" date="2020" name="Cell">
        <title>Large-Scale Comparative Analyses of Tick Genomes Elucidate Their Genetic Diversity and Vector Capacities.</title>
        <authorList>
            <consortium name="Tick Genome and Microbiome Consortium (TIGMIC)"/>
            <person name="Jia N."/>
            <person name="Wang J."/>
            <person name="Shi W."/>
            <person name="Du L."/>
            <person name="Sun Y."/>
            <person name="Zhan W."/>
            <person name="Jiang J.F."/>
            <person name="Wang Q."/>
            <person name="Zhang B."/>
            <person name="Ji P."/>
            <person name="Bell-Sakyi L."/>
            <person name="Cui X.M."/>
            <person name="Yuan T.T."/>
            <person name="Jiang B.G."/>
            <person name="Yang W.F."/>
            <person name="Lam T.T."/>
            <person name="Chang Q.C."/>
            <person name="Ding S.J."/>
            <person name="Wang X.J."/>
            <person name="Zhu J.G."/>
            <person name="Ruan X.D."/>
            <person name="Zhao L."/>
            <person name="Wei J.T."/>
            <person name="Ye R.Z."/>
            <person name="Que T.C."/>
            <person name="Du C.H."/>
            <person name="Zhou Y.H."/>
            <person name="Cheng J.X."/>
            <person name="Dai P.F."/>
            <person name="Guo W.B."/>
            <person name="Han X.H."/>
            <person name="Huang E.J."/>
            <person name="Li L.F."/>
            <person name="Wei W."/>
            <person name="Gao Y.C."/>
            <person name="Liu J.Z."/>
            <person name="Shao H.Z."/>
            <person name="Wang X."/>
            <person name="Wang C.C."/>
            <person name="Yang T.C."/>
            <person name="Huo Q.B."/>
            <person name="Li W."/>
            <person name="Chen H.Y."/>
            <person name="Chen S.E."/>
            <person name="Zhou L.G."/>
            <person name="Ni X.B."/>
            <person name="Tian J.H."/>
            <person name="Sheng Y."/>
            <person name="Liu T."/>
            <person name="Pan Y.S."/>
            <person name="Xia L.Y."/>
            <person name="Li J."/>
            <person name="Zhao F."/>
            <person name="Cao W.C."/>
        </authorList>
    </citation>
    <scope>NUCLEOTIDE SEQUENCE [LARGE SCALE GENOMIC DNA]</scope>
    <source>
        <strain evidence="1">Iper-2018</strain>
    </source>
</reference>
<evidence type="ECO:0000313" key="1">
    <source>
        <dbReference type="EMBL" id="KAG0422757.1"/>
    </source>
</evidence>
<name>A0AC60PNY7_IXOPE</name>
<evidence type="ECO:0000313" key="2">
    <source>
        <dbReference type="Proteomes" id="UP000805193"/>
    </source>
</evidence>
<organism evidence="1 2">
    <name type="scientific">Ixodes persulcatus</name>
    <name type="common">Taiga tick</name>
    <dbReference type="NCBI Taxonomy" id="34615"/>
    <lineage>
        <taxon>Eukaryota</taxon>
        <taxon>Metazoa</taxon>
        <taxon>Ecdysozoa</taxon>
        <taxon>Arthropoda</taxon>
        <taxon>Chelicerata</taxon>
        <taxon>Arachnida</taxon>
        <taxon>Acari</taxon>
        <taxon>Parasitiformes</taxon>
        <taxon>Ixodida</taxon>
        <taxon>Ixodoidea</taxon>
        <taxon>Ixodidae</taxon>
        <taxon>Ixodinae</taxon>
        <taxon>Ixodes</taxon>
    </lineage>
</organism>
<gene>
    <name evidence="1" type="ORF">HPB47_001450</name>
</gene>
<proteinExistence type="predicted"/>
<keyword evidence="2" id="KW-1185">Reference proteome</keyword>